<evidence type="ECO:0000313" key="2">
    <source>
        <dbReference type="EMBL" id="GFD07032.1"/>
    </source>
</evidence>
<name>A0A699T942_TANCI</name>
<organism evidence="2">
    <name type="scientific">Tanacetum cinerariifolium</name>
    <name type="common">Dalmatian daisy</name>
    <name type="synonym">Chrysanthemum cinerariifolium</name>
    <dbReference type="NCBI Taxonomy" id="118510"/>
    <lineage>
        <taxon>Eukaryota</taxon>
        <taxon>Viridiplantae</taxon>
        <taxon>Streptophyta</taxon>
        <taxon>Embryophyta</taxon>
        <taxon>Tracheophyta</taxon>
        <taxon>Spermatophyta</taxon>
        <taxon>Magnoliopsida</taxon>
        <taxon>eudicotyledons</taxon>
        <taxon>Gunneridae</taxon>
        <taxon>Pentapetalae</taxon>
        <taxon>asterids</taxon>
        <taxon>campanulids</taxon>
        <taxon>Asterales</taxon>
        <taxon>Asteraceae</taxon>
        <taxon>Asteroideae</taxon>
        <taxon>Anthemideae</taxon>
        <taxon>Anthemidinae</taxon>
        <taxon>Tanacetum</taxon>
    </lineage>
</organism>
<gene>
    <name evidence="2" type="ORF">Tci_879001</name>
</gene>
<comment type="caution">
    <text evidence="2">The sequence shown here is derived from an EMBL/GenBank/DDBJ whole genome shotgun (WGS) entry which is preliminary data.</text>
</comment>
<dbReference type="EMBL" id="BKCJ011228849">
    <property type="protein sequence ID" value="GFD07032.1"/>
    <property type="molecule type" value="Genomic_DNA"/>
</dbReference>
<sequence length="221" mass="24962">AQTLPTNKKPCLKNTNVLAPGMYKLYTDHTRTRTSQLPQDSKKTNKCVSFSTGVIPTTSVSRPQLKSKPQGDRVLRSNSRGKKLEVEEHHRNVKLPKNKTFVTACNDSVNAKTLNVKSVSAMCDKSVLIDKHDMCVLNSIANPLKKTVASESNKKPRNNVRKLYERFGKIYKWSYIKFTPSRYMWKSKSPTGNVNPNVSMPLENSSRTANVKDTMTSRRSI</sequence>
<feature type="region of interest" description="Disordered" evidence="1">
    <location>
        <begin position="58"/>
        <end position="81"/>
    </location>
</feature>
<reference evidence="2" key="1">
    <citation type="journal article" date="2019" name="Sci. Rep.">
        <title>Draft genome of Tanacetum cinerariifolium, the natural source of mosquito coil.</title>
        <authorList>
            <person name="Yamashiro T."/>
            <person name="Shiraishi A."/>
            <person name="Satake H."/>
            <person name="Nakayama K."/>
        </authorList>
    </citation>
    <scope>NUCLEOTIDE SEQUENCE</scope>
</reference>
<dbReference type="AlphaFoldDB" id="A0A699T942"/>
<accession>A0A699T942</accession>
<feature type="region of interest" description="Disordered" evidence="1">
    <location>
        <begin position="189"/>
        <end position="221"/>
    </location>
</feature>
<evidence type="ECO:0000256" key="1">
    <source>
        <dbReference type="SAM" id="MobiDB-lite"/>
    </source>
</evidence>
<proteinExistence type="predicted"/>
<evidence type="ECO:0008006" key="3">
    <source>
        <dbReference type="Google" id="ProtNLM"/>
    </source>
</evidence>
<protein>
    <recommendedName>
        <fullName evidence="3">Integrase, catalytic region, zinc finger, CCHC-type, peptidase aspartic, catalytic</fullName>
    </recommendedName>
</protein>
<feature type="non-terminal residue" evidence="2">
    <location>
        <position position="221"/>
    </location>
</feature>
<feature type="non-terminal residue" evidence="2">
    <location>
        <position position="1"/>
    </location>
</feature>